<keyword evidence="4 6" id="KW-1133">Transmembrane helix</keyword>
<dbReference type="Proteomes" id="UP000011728">
    <property type="component" value="Chromosome"/>
</dbReference>
<dbReference type="PANTHER" id="PTHR30250:SF11">
    <property type="entry name" value="O-ANTIGEN TRANSPORTER-RELATED"/>
    <property type="match status" value="1"/>
</dbReference>
<evidence type="ECO:0000256" key="3">
    <source>
        <dbReference type="ARBA" id="ARBA00022692"/>
    </source>
</evidence>
<feature type="transmembrane region" description="Helical" evidence="6">
    <location>
        <begin position="326"/>
        <end position="346"/>
    </location>
</feature>
<dbReference type="KEGG" id="csr:Cspa_c25820"/>
<evidence type="ECO:0000256" key="6">
    <source>
        <dbReference type="SAM" id="Phobius"/>
    </source>
</evidence>
<sequence length="481" mass="55127">MNNRVKEIIKNIIYIVTANGIGMIISALITLIVPKFLGVKEYGYWQLYTLYISYVGFFAFGWCDGIYLRFGGYKYEDLEKETFVSQFWLLTIFQVFLSLLLFIAAIFLIKDSNKQYVAYMTILCGFVTIIKSFVLLILQATNRIREFAKYTRLNQYIYIVITMAALFLGIRSFEILLIIDIISKFIVLILCFKCCKEVIWGTFAPLVCAMAEAKMNINAGIKLMLANIASSLIIGIVRIGIERKWDIFVFGKLSLTLSISNLLVSFINAIGVVMYPILRRMPRDKLPSMYTALRTLLMSVLLLVLASYYPLKVIMSMWLPNYADSLIYMAILFPMCIYESHMALLINTYLKTLRKEAVMLYINVLSVVASLILTSAIVLFFNNLNLLVFLIVALIAFRCIIAELYISRIMGIRVGKDMVIESVMSIAFITLAWFSSCVIGFMIYIIFYVIYISIKKKDIMEKLSTLKTTIWSEQKEVSSLI</sequence>
<feature type="transmembrane region" description="Helical" evidence="6">
    <location>
        <begin position="12"/>
        <end position="33"/>
    </location>
</feature>
<evidence type="ECO:0000256" key="2">
    <source>
        <dbReference type="ARBA" id="ARBA00022475"/>
    </source>
</evidence>
<evidence type="ECO:0000256" key="5">
    <source>
        <dbReference type="ARBA" id="ARBA00023136"/>
    </source>
</evidence>
<feature type="transmembrane region" description="Helical" evidence="6">
    <location>
        <begin position="87"/>
        <end position="110"/>
    </location>
</feature>
<dbReference type="Pfam" id="PF01943">
    <property type="entry name" value="Polysacc_synt"/>
    <property type="match status" value="1"/>
</dbReference>
<gene>
    <name evidence="7" type="ORF">Cspa_c25820</name>
</gene>
<comment type="subcellular location">
    <subcellularLocation>
        <location evidence="1">Cell membrane</location>
        <topology evidence="1">Multi-pass membrane protein</topology>
    </subcellularLocation>
</comment>
<dbReference type="STRING" id="36745.CLSAP_24020"/>
<dbReference type="HOGENOM" id="CLU_044974_0_0_9"/>
<keyword evidence="8" id="KW-1185">Reference proteome</keyword>
<accession>M1MY68</accession>
<dbReference type="EMBL" id="CP004121">
    <property type="protein sequence ID" value="AGF56347.1"/>
    <property type="molecule type" value="Genomic_DNA"/>
</dbReference>
<feature type="transmembrane region" description="Helical" evidence="6">
    <location>
        <begin position="45"/>
        <end position="67"/>
    </location>
</feature>
<dbReference type="RefSeq" id="WP_015392666.1">
    <property type="nucleotide sequence ID" value="NC_020291.1"/>
</dbReference>
<proteinExistence type="predicted"/>
<keyword evidence="3 6" id="KW-0812">Transmembrane</keyword>
<feature type="transmembrane region" description="Helical" evidence="6">
    <location>
        <begin position="116"/>
        <end position="138"/>
    </location>
</feature>
<evidence type="ECO:0000256" key="1">
    <source>
        <dbReference type="ARBA" id="ARBA00004651"/>
    </source>
</evidence>
<dbReference type="PATRIC" id="fig|931276.5.peg.2589"/>
<dbReference type="eggNOG" id="COG2244">
    <property type="taxonomic scope" value="Bacteria"/>
</dbReference>
<dbReference type="GO" id="GO:0005886">
    <property type="term" value="C:plasma membrane"/>
    <property type="evidence" value="ECO:0007669"/>
    <property type="project" value="UniProtKB-SubCell"/>
</dbReference>
<feature type="transmembrane region" description="Helical" evidence="6">
    <location>
        <begin position="223"/>
        <end position="241"/>
    </location>
</feature>
<feature type="transmembrane region" description="Helical" evidence="6">
    <location>
        <begin position="358"/>
        <end position="381"/>
    </location>
</feature>
<evidence type="ECO:0000313" key="7">
    <source>
        <dbReference type="EMBL" id="AGF56347.1"/>
    </source>
</evidence>
<feature type="transmembrane region" description="Helical" evidence="6">
    <location>
        <begin position="253"/>
        <end position="278"/>
    </location>
</feature>
<dbReference type="AlphaFoldDB" id="M1MY68"/>
<feature type="transmembrane region" description="Helical" evidence="6">
    <location>
        <begin position="158"/>
        <end position="179"/>
    </location>
</feature>
<organism evidence="7 8">
    <name type="scientific">Clostridium saccharoperbutylacetonicum N1-4(HMT)</name>
    <dbReference type="NCBI Taxonomy" id="931276"/>
    <lineage>
        <taxon>Bacteria</taxon>
        <taxon>Bacillati</taxon>
        <taxon>Bacillota</taxon>
        <taxon>Clostridia</taxon>
        <taxon>Eubacteriales</taxon>
        <taxon>Clostridiaceae</taxon>
        <taxon>Clostridium</taxon>
    </lineage>
</organism>
<feature type="transmembrane region" description="Helical" evidence="6">
    <location>
        <begin position="426"/>
        <end position="454"/>
    </location>
</feature>
<dbReference type="PANTHER" id="PTHR30250">
    <property type="entry name" value="PST FAMILY PREDICTED COLANIC ACID TRANSPORTER"/>
    <property type="match status" value="1"/>
</dbReference>
<feature type="transmembrane region" description="Helical" evidence="6">
    <location>
        <begin position="290"/>
        <end position="311"/>
    </location>
</feature>
<dbReference type="OrthoDB" id="385011at2"/>
<dbReference type="InterPro" id="IPR002797">
    <property type="entry name" value="Polysacc_synth"/>
</dbReference>
<keyword evidence="5 6" id="KW-0472">Membrane</keyword>
<evidence type="ECO:0000313" key="8">
    <source>
        <dbReference type="Proteomes" id="UP000011728"/>
    </source>
</evidence>
<name>M1MY68_9CLOT</name>
<keyword evidence="2" id="KW-1003">Cell membrane</keyword>
<protein>
    <submittedName>
        <fullName evidence="7">Membrane protein involved in the export of O-antigen and teichoic acid</fullName>
    </submittedName>
</protein>
<feature type="transmembrane region" description="Helical" evidence="6">
    <location>
        <begin position="387"/>
        <end position="406"/>
    </location>
</feature>
<evidence type="ECO:0000256" key="4">
    <source>
        <dbReference type="ARBA" id="ARBA00022989"/>
    </source>
</evidence>
<reference evidence="7 8" key="1">
    <citation type="submission" date="2013-02" db="EMBL/GenBank/DDBJ databases">
        <title>Genome sequence of Clostridium saccharoperbutylacetonicum N1-4(HMT).</title>
        <authorList>
            <person name="Poehlein A."/>
            <person name="Daniel R."/>
        </authorList>
    </citation>
    <scope>NUCLEOTIDE SEQUENCE [LARGE SCALE GENOMIC DNA]</scope>
    <source>
        <strain evidence="8">N1-4(HMT)</strain>
    </source>
</reference>
<feature type="transmembrane region" description="Helical" evidence="6">
    <location>
        <begin position="185"/>
        <end position="211"/>
    </location>
</feature>
<dbReference type="InterPro" id="IPR050833">
    <property type="entry name" value="Poly_Biosynth_Transport"/>
</dbReference>